<keyword evidence="4" id="KW-1185">Reference proteome</keyword>
<evidence type="ECO:0000256" key="1">
    <source>
        <dbReference type="SAM" id="MobiDB-lite"/>
    </source>
</evidence>
<reference evidence="4" key="1">
    <citation type="submission" date="2010-06" db="EMBL/GenBank/DDBJ databases">
        <authorList>
            <person name="Jiang H."/>
            <person name="Abraham K."/>
            <person name="Ali S."/>
            <person name="Alsbrooks S.L."/>
            <person name="Anim B.N."/>
            <person name="Anosike U.S."/>
            <person name="Attaway T."/>
            <person name="Bandaranaike D.P."/>
            <person name="Battles P.K."/>
            <person name="Bell S.N."/>
            <person name="Bell A.V."/>
            <person name="Beltran B."/>
            <person name="Bickham C."/>
            <person name="Bustamante Y."/>
            <person name="Caleb T."/>
            <person name="Canada A."/>
            <person name="Cardenas V."/>
            <person name="Carter K."/>
            <person name="Chacko J."/>
            <person name="Chandrabose M.N."/>
            <person name="Chavez D."/>
            <person name="Chavez A."/>
            <person name="Chen L."/>
            <person name="Chu H.-S."/>
            <person name="Claassen K.J."/>
            <person name="Cockrell R."/>
            <person name="Collins M."/>
            <person name="Cooper J.A."/>
            <person name="Cree A."/>
            <person name="Curry S.M."/>
            <person name="Da Y."/>
            <person name="Dao M.D."/>
            <person name="Das B."/>
            <person name="Davila M.-L."/>
            <person name="Davy-Carroll L."/>
            <person name="Denson S."/>
            <person name="Dinh H."/>
            <person name="Ebong V.E."/>
            <person name="Edwards J.R."/>
            <person name="Egan A."/>
            <person name="El-Daye J."/>
            <person name="Escobedo L."/>
            <person name="Fernandez S."/>
            <person name="Fernando P.R."/>
            <person name="Flagg N."/>
            <person name="Forbes L.D."/>
            <person name="Fowler R.G."/>
            <person name="Fu Q."/>
            <person name="Gabisi R.A."/>
            <person name="Ganer J."/>
            <person name="Garbino Pronczuk A."/>
            <person name="Garcia R.M."/>
            <person name="Garner T."/>
            <person name="Garrett T.E."/>
            <person name="Gonzalez D.A."/>
            <person name="Hamid H."/>
            <person name="Hawkins E.S."/>
            <person name="Hirani K."/>
            <person name="Hogues M.E."/>
            <person name="Hollins B."/>
            <person name="Hsiao C.-H."/>
            <person name="Jabil R."/>
            <person name="James M.L."/>
            <person name="Jhangiani S.N."/>
            <person name="Johnson B."/>
            <person name="Johnson Q."/>
            <person name="Joshi V."/>
            <person name="Kalu J.B."/>
            <person name="Kam C."/>
            <person name="Kashfia A."/>
            <person name="Keebler J."/>
            <person name="Kisamo H."/>
            <person name="Kovar C.L."/>
            <person name="Lago L.A."/>
            <person name="Lai C.-Y."/>
            <person name="Laidlaw J."/>
            <person name="Lara F."/>
            <person name="Le T.-K."/>
            <person name="Lee S.L."/>
            <person name="Legall F.H."/>
            <person name="Lemon S.J."/>
            <person name="Lewis L.R."/>
            <person name="Li B."/>
            <person name="Liu Y."/>
            <person name="Liu Y.-S."/>
            <person name="Lopez J."/>
            <person name="Lozado R.J."/>
            <person name="Lu J."/>
            <person name="Madu R.C."/>
            <person name="Maheshwari M."/>
            <person name="Maheshwari R."/>
            <person name="Malloy K."/>
            <person name="Martinez E."/>
            <person name="Mathew T."/>
            <person name="Mercado I.C."/>
            <person name="Mercado C."/>
            <person name="Meyer B."/>
            <person name="Montgomery K."/>
            <person name="Morgan M.B."/>
            <person name="Munidasa M."/>
            <person name="Nazareth L.V."/>
            <person name="Nelson J."/>
            <person name="Ng B.M."/>
            <person name="Nguyen N.B."/>
            <person name="Nguyen P.Q."/>
            <person name="Nguyen T."/>
            <person name="Obregon M."/>
            <person name="Okwuonu G.O."/>
            <person name="Onwere C.G."/>
            <person name="Orozco G."/>
            <person name="Parra A."/>
            <person name="Patel S."/>
            <person name="Patil S."/>
            <person name="Perez A."/>
            <person name="Perez Y."/>
            <person name="Pham C."/>
            <person name="Primus E.L."/>
            <person name="Pu L.-L."/>
            <person name="Puazo M."/>
            <person name="Qin X."/>
            <person name="Quiroz J.B."/>
            <person name="Reese J."/>
            <person name="Richards S."/>
            <person name="Rives C.M."/>
            <person name="Robberts R."/>
            <person name="Ruiz S.J."/>
            <person name="Ruiz M.J."/>
            <person name="Santibanez J."/>
            <person name="Schneider B.W."/>
            <person name="Sisson I."/>
            <person name="Smith M."/>
            <person name="Sodergren E."/>
            <person name="Song X.-Z."/>
            <person name="Song B.B."/>
            <person name="Summersgill H."/>
            <person name="Thelus R."/>
            <person name="Thornton R.D."/>
            <person name="Trejos Z.Y."/>
            <person name="Usmani K."/>
            <person name="Vattathil S."/>
            <person name="Villasana D."/>
            <person name="Walker D.L."/>
            <person name="Wang S."/>
            <person name="Wang K."/>
            <person name="White C.S."/>
            <person name="Williams A.C."/>
            <person name="Williamson J."/>
            <person name="Wilson K."/>
            <person name="Woghiren I.O."/>
            <person name="Woodworth J.R."/>
            <person name="Worley K.C."/>
            <person name="Wright R.A."/>
            <person name="Wu W."/>
            <person name="Young L."/>
            <person name="Zhang L."/>
            <person name="Zhang J."/>
            <person name="Zhu Y."/>
            <person name="Muzny D.M."/>
            <person name="Weinstock G."/>
            <person name="Gibbs R.A."/>
        </authorList>
    </citation>
    <scope>NUCLEOTIDE SEQUENCE [LARGE SCALE GENOMIC DNA]</scope>
    <source>
        <strain evidence="4">LSR1</strain>
    </source>
</reference>
<proteinExistence type="predicted"/>
<dbReference type="AlphaFoldDB" id="A0A8R2F7U1"/>
<reference evidence="3" key="2">
    <citation type="submission" date="2022-06" db="UniProtKB">
        <authorList>
            <consortium name="EnsemblMetazoa"/>
        </authorList>
    </citation>
    <scope>IDENTIFICATION</scope>
</reference>
<dbReference type="SMART" id="SM00595">
    <property type="entry name" value="MADF"/>
    <property type="match status" value="1"/>
</dbReference>
<dbReference type="PROSITE" id="PS51029">
    <property type="entry name" value="MADF"/>
    <property type="match status" value="1"/>
</dbReference>
<dbReference type="InterPro" id="IPR006578">
    <property type="entry name" value="MADF-dom"/>
</dbReference>
<evidence type="ECO:0000313" key="4">
    <source>
        <dbReference type="Proteomes" id="UP000007819"/>
    </source>
</evidence>
<protein>
    <recommendedName>
        <fullName evidence="2">MADF domain-containing protein</fullName>
    </recommendedName>
</protein>
<feature type="compositionally biased region" description="Low complexity" evidence="1">
    <location>
        <begin position="248"/>
        <end position="282"/>
    </location>
</feature>
<dbReference type="Pfam" id="PF10545">
    <property type="entry name" value="MADF_DNA_bdg"/>
    <property type="match status" value="1"/>
</dbReference>
<dbReference type="PANTHER" id="PTHR21505">
    <property type="entry name" value="MADF DOMAIN-CONTAINING PROTEIN-RELATED"/>
    <property type="match status" value="1"/>
</dbReference>
<dbReference type="GeneID" id="103309295"/>
<dbReference type="KEGG" id="api:103309295"/>
<accession>A0A8R2F7U1</accession>
<dbReference type="EnsemblMetazoa" id="XM_008184360.3">
    <property type="protein sequence ID" value="XP_008182582.2"/>
    <property type="gene ID" value="LOC103309295"/>
</dbReference>
<dbReference type="Proteomes" id="UP000007819">
    <property type="component" value="Chromosome A1"/>
</dbReference>
<organism evidence="3 4">
    <name type="scientific">Acyrthosiphon pisum</name>
    <name type="common">Pea aphid</name>
    <dbReference type="NCBI Taxonomy" id="7029"/>
    <lineage>
        <taxon>Eukaryota</taxon>
        <taxon>Metazoa</taxon>
        <taxon>Ecdysozoa</taxon>
        <taxon>Arthropoda</taxon>
        <taxon>Hexapoda</taxon>
        <taxon>Insecta</taxon>
        <taxon>Pterygota</taxon>
        <taxon>Neoptera</taxon>
        <taxon>Paraneoptera</taxon>
        <taxon>Hemiptera</taxon>
        <taxon>Sternorrhyncha</taxon>
        <taxon>Aphidomorpha</taxon>
        <taxon>Aphidoidea</taxon>
        <taxon>Aphididae</taxon>
        <taxon>Macrosiphini</taxon>
        <taxon>Acyrthosiphon</taxon>
    </lineage>
</organism>
<name>A0A8R2F7U1_ACYPI</name>
<dbReference type="RefSeq" id="XP_008182582.2">
    <property type="nucleotide sequence ID" value="XM_008184360.3"/>
</dbReference>
<feature type="domain" description="MADF" evidence="2">
    <location>
        <begin position="10"/>
        <end position="103"/>
    </location>
</feature>
<feature type="compositionally biased region" description="Polar residues" evidence="1">
    <location>
        <begin position="238"/>
        <end position="247"/>
    </location>
</feature>
<feature type="region of interest" description="Disordered" evidence="1">
    <location>
        <begin position="238"/>
        <end position="283"/>
    </location>
</feature>
<sequence>MEWNDEICLQLIHLYKSRPILWDPTDPQYKMVKKKLDFWTEISKELKLDVNEVKKKMDSLLASFRRERQREGSSGRSGAGTDEVYHSKWFAFEEMKFLNDKFKPRITKDTVDPTATHTETCNPDEAVEIVEDEIEHATDEELPQKDKVFVSPRKITGLKRKKNAEDPRIAETYEIIKEISNKRQTPKIKRDSTIFGEYVASKLDLFDQQTKTILQHQISSLICSTEINYLHNNKSGNQPYQLNINNQPSANSMSFSSPLSSPSSSLHSMSNISPQSPYYPSSVQAVQQPYHQDNMSNFSSIYDYQYPPTPTTSAYANASETIPTDDLNTRSNNI</sequence>
<dbReference type="OrthoDB" id="7408914at2759"/>
<dbReference type="PANTHER" id="PTHR21505:SF15">
    <property type="entry name" value="RE18252P"/>
    <property type="match status" value="1"/>
</dbReference>
<evidence type="ECO:0000259" key="2">
    <source>
        <dbReference type="PROSITE" id="PS51029"/>
    </source>
</evidence>
<evidence type="ECO:0000313" key="3">
    <source>
        <dbReference type="EnsemblMetazoa" id="XP_008182582.2"/>
    </source>
</evidence>